<reference evidence="1 2" key="1">
    <citation type="journal article" date="2011" name="ISME J.">
        <title>Community ecology of hot spring cyanobacterial mats: predominant populations and their functional potential.</title>
        <authorList>
            <person name="Klatt C.G."/>
            <person name="Wood J.M."/>
            <person name="Rusch D.B."/>
            <person name="Bateson M.M."/>
            <person name="Hamamura N."/>
            <person name="Heidelberg J.F."/>
            <person name="Grossman A.R."/>
            <person name="Bhaya D."/>
            <person name="Cohan F.M."/>
            <person name="Kuhl M."/>
            <person name="Bryant D.A."/>
            <person name="Ward D.M."/>
        </authorList>
    </citation>
    <scope>NUCLEOTIDE SEQUENCE [LARGE SCALE GENOMIC DNA]</scope>
    <source>
        <strain evidence="1">OS</strain>
    </source>
</reference>
<proteinExistence type="predicted"/>
<gene>
    <name evidence="1" type="ORF">D0433_09340</name>
</gene>
<protein>
    <recommendedName>
        <fullName evidence="3">G8 domain-containing protein</fullName>
    </recommendedName>
</protein>
<evidence type="ECO:0008006" key="3">
    <source>
        <dbReference type="Google" id="ProtNLM"/>
    </source>
</evidence>
<organism evidence="1 2">
    <name type="scientific">Candidatus Thermochlorobacter aerophilus</name>
    <dbReference type="NCBI Taxonomy" id="1868324"/>
    <lineage>
        <taxon>Bacteria</taxon>
        <taxon>Pseudomonadati</taxon>
        <taxon>Chlorobiota</taxon>
        <taxon>Chlorobiia</taxon>
        <taxon>Chlorobiales</taxon>
        <taxon>Candidatus Thermochlorobacteriaceae</taxon>
        <taxon>Candidatus Thermochlorobacter</taxon>
    </lineage>
</organism>
<comment type="caution">
    <text evidence="1">The sequence shown here is derived from an EMBL/GenBank/DDBJ whole genome shotgun (WGS) entry which is preliminary data.</text>
</comment>
<dbReference type="AlphaFoldDB" id="A0A395LZ85"/>
<accession>A0A395LZ85</accession>
<name>A0A395LZ85_9BACT</name>
<evidence type="ECO:0000313" key="2">
    <source>
        <dbReference type="Proteomes" id="UP000266389"/>
    </source>
</evidence>
<sequence length="290" mass="30223">MPKFSAPSHLLHKVQKPVTIFFALFFFWALQTNAQTTWYSRTDDPQYISSNFDVTAAWTDSPSGTGGTNPSSMSVFTSGTDNFVVLSAATRTINSHVIIRSLTVEGTVEGSSGSLTLNGNLINNGTFEIGVPLNFTGADNASVGGANTIAVSATITVNKSSGATLTLGANTITISGNSNLILIQGGNFVAGSGTIQLVSGADLTISTSGTVDFTTNQSQIDVVGSFTTVITSNQDINFHNIRNSKSSGRLDFTGTGGTRNFRIRGTYTRASNSTASRIGTLTNATSATMG</sequence>
<evidence type="ECO:0000313" key="1">
    <source>
        <dbReference type="EMBL" id="RFM23817.1"/>
    </source>
</evidence>
<dbReference type="EMBL" id="PHFL01000058">
    <property type="protein sequence ID" value="RFM23817.1"/>
    <property type="molecule type" value="Genomic_DNA"/>
</dbReference>
<dbReference type="Proteomes" id="UP000266389">
    <property type="component" value="Unassembled WGS sequence"/>
</dbReference>
<feature type="non-terminal residue" evidence="1">
    <location>
        <position position="290"/>
    </location>
</feature>